<accession>A0A067SNW2</accession>
<reference evidence="2" key="1">
    <citation type="journal article" date="2014" name="Proc. Natl. Acad. Sci. U.S.A.">
        <title>Extensive sampling of basidiomycete genomes demonstrates inadequacy of the white-rot/brown-rot paradigm for wood decay fungi.</title>
        <authorList>
            <person name="Riley R."/>
            <person name="Salamov A.A."/>
            <person name="Brown D.W."/>
            <person name="Nagy L.G."/>
            <person name="Floudas D."/>
            <person name="Held B.W."/>
            <person name="Levasseur A."/>
            <person name="Lombard V."/>
            <person name="Morin E."/>
            <person name="Otillar R."/>
            <person name="Lindquist E.A."/>
            <person name="Sun H."/>
            <person name="LaButti K.M."/>
            <person name="Schmutz J."/>
            <person name="Jabbour D."/>
            <person name="Luo H."/>
            <person name="Baker S.E."/>
            <person name="Pisabarro A.G."/>
            <person name="Walton J.D."/>
            <person name="Blanchette R.A."/>
            <person name="Henrissat B."/>
            <person name="Martin F."/>
            <person name="Cullen D."/>
            <person name="Hibbett D.S."/>
            <person name="Grigoriev I.V."/>
        </authorList>
    </citation>
    <scope>NUCLEOTIDE SEQUENCE [LARGE SCALE GENOMIC DNA]</scope>
    <source>
        <strain evidence="2">CBS 339.88</strain>
    </source>
</reference>
<gene>
    <name evidence="1" type="ORF">GALMADRAFT_229278</name>
</gene>
<evidence type="ECO:0000313" key="1">
    <source>
        <dbReference type="EMBL" id="KDR71732.1"/>
    </source>
</evidence>
<sequence>MARHFLWVRLAYTGSHSSLPKHCTTILNSHPLEQPAALFLERYPPTSSNNNLKHSYQLFFVHTTLTKGSKQFLQNFASFAGSWLLSIYCSVEVVLK</sequence>
<organism evidence="1 2">
    <name type="scientific">Galerina marginata (strain CBS 339.88)</name>
    <dbReference type="NCBI Taxonomy" id="685588"/>
    <lineage>
        <taxon>Eukaryota</taxon>
        <taxon>Fungi</taxon>
        <taxon>Dikarya</taxon>
        <taxon>Basidiomycota</taxon>
        <taxon>Agaricomycotina</taxon>
        <taxon>Agaricomycetes</taxon>
        <taxon>Agaricomycetidae</taxon>
        <taxon>Agaricales</taxon>
        <taxon>Agaricineae</taxon>
        <taxon>Strophariaceae</taxon>
        <taxon>Galerina</taxon>
    </lineage>
</organism>
<dbReference type="AlphaFoldDB" id="A0A067SNW2"/>
<keyword evidence="2" id="KW-1185">Reference proteome</keyword>
<dbReference type="EMBL" id="KL142391">
    <property type="protein sequence ID" value="KDR71732.1"/>
    <property type="molecule type" value="Genomic_DNA"/>
</dbReference>
<dbReference type="Proteomes" id="UP000027222">
    <property type="component" value="Unassembled WGS sequence"/>
</dbReference>
<protein>
    <submittedName>
        <fullName evidence="1">Uncharacterized protein</fullName>
    </submittedName>
</protein>
<name>A0A067SNW2_GALM3</name>
<evidence type="ECO:0000313" key="2">
    <source>
        <dbReference type="Proteomes" id="UP000027222"/>
    </source>
</evidence>
<proteinExistence type="predicted"/>
<dbReference type="HOGENOM" id="CLU_2359889_0_0_1"/>